<dbReference type="Pfam" id="PF12079">
    <property type="entry name" value="DUF3558"/>
    <property type="match status" value="1"/>
</dbReference>
<accession>A0A1G8WS39</accession>
<dbReference type="RefSeq" id="WP_092626398.1">
    <property type="nucleotide sequence ID" value="NZ_FNFM01000002.1"/>
</dbReference>
<sequence length="199" mass="20643">MSCASVVGSRFGRAGMPRVTACAGALLVFLSGCGGGGSTDTDSTGTGRTTTPAPSSSATPTTPTEQRDELAELSAERMCSLVEPAELRELAFAVGNGKAEEVSFDPPVRGCRFPAKQAPESDDSVLLAAQPDGFEQLGSERISDFPVVASRTSYANDCTVYSEVTGATLQVVVSDQESGTDQCEAAKRISRLVLESVAH</sequence>
<name>A0A1G8WS39_ACTMZ</name>
<dbReference type="EMBL" id="FNFM01000002">
    <property type="protein sequence ID" value="SDJ80886.1"/>
    <property type="molecule type" value="Genomic_DNA"/>
</dbReference>
<evidence type="ECO:0000313" key="3">
    <source>
        <dbReference type="Proteomes" id="UP000199213"/>
    </source>
</evidence>
<gene>
    <name evidence="2" type="ORF">SAMN04487820_102192</name>
</gene>
<dbReference type="Proteomes" id="UP000199213">
    <property type="component" value="Unassembled WGS sequence"/>
</dbReference>
<dbReference type="InterPro" id="IPR024520">
    <property type="entry name" value="DUF3558"/>
</dbReference>
<keyword evidence="3" id="KW-1185">Reference proteome</keyword>
<proteinExistence type="predicted"/>
<reference evidence="3" key="1">
    <citation type="submission" date="2016-10" db="EMBL/GenBank/DDBJ databases">
        <authorList>
            <person name="Varghese N."/>
            <person name="Submissions S."/>
        </authorList>
    </citation>
    <scope>NUCLEOTIDE SEQUENCE [LARGE SCALE GENOMIC DNA]</scope>
    <source>
        <strain evidence="3">DSM 45460</strain>
    </source>
</reference>
<evidence type="ECO:0008006" key="4">
    <source>
        <dbReference type="Google" id="ProtNLM"/>
    </source>
</evidence>
<organism evidence="2 3">
    <name type="scientific">Actinopolyspora mzabensis</name>
    <dbReference type="NCBI Taxonomy" id="995066"/>
    <lineage>
        <taxon>Bacteria</taxon>
        <taxon>Bacillati</taxon>
        <taxon>Actinomycetota</taxon>
        <taxon>Actinomycetes</taxon>
        <taxon>Actinopolysporales</taxon>
        <taxon>Actinopolysporaceae</taxon>
        <taxon>Actinopolyspora</taxon>
    </lineage>
</organism>
<evidence type="ECO:0000313" key="2">
    <source>
        <dbReference type="EMBL" id="SDJ80886.1"/>
    </source>
</evidence>
<feature type="compositionally biased region" description="Low complexity" evidence="1">
    <location>
        <begin position="39"/>
        <end position="64"/>
    </location>
</feature>
<protein>
    <recommendedName>
        <fullName evidence="4">DUF3558 domain-containing protein</fullName>
    </recommendedName>
</protein>
<evidence type="ECO:0000256" key="1">
    <source>
        <dbReference type="SAM" id="MobiDB-lite"/>
    </source>
</evidence>
<feature type="region of interest" description="Disordered" evidence="1">
    <location>
        <begin position="37"/>
        <end position="68"/>
    </location>
</feature>
<dbReference type="OrthoDB" id="3693408at2"/>
<dbReference type="AlphaFoldDB" id="A0A1G8WS39"/>